<sequence>MRFEELVTWVSNNPWIWVVGAVFFPVLIFLLVKLVIKTLIFIYFVNFRIAAFFSPSKPSKESKNNDNKNEQPQIPNVLINNKDFDSNCLINLKLMEMMDKKDNNRSQTDLLELKHKMLETYFNQKIFELEMKQKIKELEEKQQQSKADTIPNNAQTFNSQKNFWDEIPETLKQVLEKLNNIEEMQFEILQDYTKKTYYSSDDRVLYVHPEDFLHINKALGHKKQQQLKN</sequence>
<evidence type="ECO:0000313" key="3">
    <source>
        <dbReference type="EMBL" id="QKX95330.1"/>
    </source>
</evidence>
<organism evidence="3 4">
    <name type="scientific">Rapeseed phyllody phytoplasma</name>
    <dbReference type="NCBI Taxonomy" id="2490543"/>
    <lineage>
        <taxon>Bacteria</taxon>
        <taxon>Bacillati</taxon>
        <taxon>Mycoplasmatota</taxon>
        <taxon>Mollicutes</taxon>
        <taxon>Acholeplasmatales</taxon>
        <taxon>Acholeplasmataceae</taxon>
        <taxon>Candidatus Phytoplasma</taxon>
        <taxon>16SrI (Aster yellows group)</taxon>
    </lineage>
</organism>
<evidence type="ECO:0000256" key="1">
    <source>
        <dbReference type="SAM" id="MobiDB-lite"/>
    </source>
</evidence>
<feature type="region of interest" description="Disordered" evidence="1">
    <location>
        <begin position="56"/>
        <end position="75"/>
    </location>
</feature>
<dbReference type="KEGG" id="rphy:RP166_3430"/>
<evidence type="ECO:0000313" key="4">
    <source>
        <dbReference type="Proteomes" id="UP000509122"/>
    </source>
</evidence>
<keyword evidence="2" id="KW-0812">Transmembrane</keyword>
<reference evidence="3 4" key="1">
    <citation type="submission" date="2020-06" db="EMBL/GenBank/DDBJ databases">
        <title>Complete genome sequence of Candidatus Phytoplasma asteris RP166.</title>
        <authorList>
            <person name="Cho S.-T."/>
            <person name="Zwolinska A."/>
            <person name="Huang W."/>
            <person name="Wouters R."/>
            <person name="Hogenhout S.A."/>
            <person name="Kuo C.-H."/>
        </authorList>
    </citation>
    <scope>NUCLEOTIDE SEQUENCE [LARGE SCALE GENOMIC DNA]</scope>
    <source>
        <strain evidence="3">RP166</strain>
    </source>
</reference>
<accession>A0A859I902</accession>
<dbReference type="AlphaFoldDB" id="A0A859I902"/>
<feature type="transmembrane region" description="Helical" evidence="2">
    <location>
        <begin position="15"/>
        <end position="36"/>
    </location>
</feature>
<proteinExistence type="predicted"/>
<keyword evidence="2" id="KW-1133">Transmembrane helix</keyword>
<gene>
    <name evidence="3" type="ORF">RP166_3430</name>
</gene>
<keyword evidence="2" id="KW-0472">Membrane</keyword>
<evidence type="ECO:0000256" key="2">
    <source>
        <dbReference type="SAM" id="Phobius"/>
    </source>
</evidence>
<dbReference type="EMBL" id="CP055264">
    <property type="protein sequence ID" value="QKX95330.1"/>
    <property type="molecule type" value="Genomic_DNA"/>
</dbReference>
<dbReference type="Proteomes" id="UP000509122">
    <property type="component" value="Chromosome"/>
</dbReference>
<feature type="compositionally biased region" description="Basic and acidic residues" evidence="1">
    <location>
        <begin position="58"/>
        <end position="69"/>
    </location>
</feature>
<protein>
    <recommendedName>
        <fullName evidence="5">Transmembrane protein</fullName>
    </recommendedName>
</protein>
<name>A0A859I902_9MOLU</name>
<evidence type="ECO:0008006" key="5">
    <source>
        <dbReference type="Google" id="ProtNLM"/>
    </source>
</evidence>